<gene>
    <name evidence="2" type="ORF">PX52LOC_06349</name>
</gene>
<evidence type="ECO:0000313" key="3">
    <source>
        <dbReference type="Proteomes" id="UP000324974"/>
    </source>
</evidence>
<feature type="compositionally biased region" description="Low complexity" evidence="1">
    <location>
        <begin position="83"/>
        <end position="97"/>
    </location>
</feature>
<dbReference type="AlphaFoldDB" id="A0A5C1AMS9"/>
<dbReference type="KEGG" id="lrs:PX52LOC_06349"/>
<protein>
    <submittedName>
        <fullName evidence="2">Uncharacterized protein</fullName>
    </submittedName>
</protein>
<dbReference type="InterPro" id="IPR027417">
    <property type="entry name" value="P-loop_NTPase"/>
</dbReference>
<dbReference type="Gene3D" id="3.40.50.300">
    <property type="entry name" value="P-loop containing nucleotide triphosphate hydrolases"/>
    <property type="match status" value="1"/>
</dbReference>
<keyword evidence="3" id="KW-1185">Reference proteome</keyword>
<accession>A0A5C1AMS9</accession>
<dbReference type="EMBL" id="CP042425">
    <property type="protein sequence ID" value="QEL19286.1"/>
    <property type="molecule type" value="Genomic_DNA"/>
</dbReference>
<dbReference type="Proteomes" id="UP000324974">
    <property type="component" value="Chromosome"/>
</dbReference>
<evidence type="ECO:0000313" key="2">
    <source>
        <dbReference type="EMBL" id="QEL19286.1"/>
    </source>
</evidence>
<feature type="region of interest" description="Disordered" evidence="1">
    <location>
        <begin position="83"/>
        <end position="107"/>
    </location>
</feature>
<evidence type="ECO:0000256" key="1">
    <source>
        <dbReference type="SAM" id="MobiDB-lite"/>
    </source>
</evidence>
<reference evidence="3" key="1">
    <citation type="submission" date="2019-08" db="EMBL/GenBank/DDBJ databases">
        <title>Limnoglobus roseus gen. nov., sp. nov., a novel freshwater planctomycete with a giant genome from the family Gemmataceae.</title>
        <authorList>
            <person name="Kulichevskaya I.S."/>
            <person name="Naumoff D.G."/>
            <person name="Miroshnikov K."/>
            <person name="Ivanova A."/>
            <person name="Philippov D.A."/>
            <person name="Hakobyan A."/>
            <person name="Rijpstra I.C."/>
            <person name="Sinninghe Damste J.S."/>
            <person name="Liesack W."/>
            <person name="Dedysh S.N."/>
        </authorList>
    </citation>
    <scope>NUCLEOTIDE SEQUENCE [LARGE SCALE GENOMIC DNA]</scope>
    <source>
        <strain evidence="3">PX52</strain>
    </source>
</reference>
<proteinExistence type="predicted"/>
<name>A0A5C1AMS9_9BACT</name>
<sequence length="166" mass="18125">MRVSAYRAHLHDGYLPFRRTKRDKPLVYAVQGYESILGAFPGGHAEDKVDALVGNLASIFVALPTPRTAKWVCEGMGRERKFTTSSSTSFANNSGSSHNGGPDGPQVSASVSEIYEAVIQPSELFRMRTGSARHGFKVDCLHIKAGTVFPSTGYNFVPVTFTQERL</sequence>
<organism evidence="2 3">
    <name type="scientific">Limnoglobus roseus</name>
    <dbReference type="NCBI Taxonomy" id="2598579"/>
    <lineage>
        <taxon>Bacteria</taxon>
        <taxon>Pseudomonadati</taxon>
        <taxon>Planctomycetota</taxon>
        <taxon>Planctomycetia</taxon>
        <taxon>Gemmatales</taxon>
        <taxon>Gemmataceae</taxon>
        <taxon>Limnoglobus</taxon>
    </lineage>
</organism>